<keyword evidence="4" id="KW-1185">Reference proteome</keyword>
<proteinExistence type="predicted"/>
<feature type="compositionally biased region" description="Basic residues" evidence="1">
    <location>
        <begin position="180"/>
        <end position="194"/>
    </location>
</feature>
<evidence type="ECO:0000256" key="1">
    <source>
        <dbReference type="SAM" id="MobiDB-lite"/>
    </source>
</evidence>
<name>A0A9P8WE70_9HYPO</name>
<feature type="compositionally biased region" description="Polar residues" evidence="1">
    <location>
        <begin position="212"/>
        <end position="222"/>
    </location>
</feature>
<dbReference type="AlphaFoldDB" id="A0A9P8WE70"/>
<evidence type="ECO:0000313" key="4">
    <source>
        <dbReference type="Proteomes" id="UP000777438"/>
    </source>
</evidence>
<organism evidence="3 4">
    <name type="scientific">Thelonectria olida</name>
    <dbReference type="NCBI Taxonomy" id="1576542"/>
    <lineage>
        <taxon>Eukaryota</taxon>
        <taxon>Fungi</taxon>
        <taxon>Dikarya</taxon>
        <taxon>Ascomycota</taxon>
        <taxon>Pezizomycotina</taxon>
        <taxon>Sordariomycetes</taxon>
        <taxon>Hypocreomycetidae</taxon>
        <taxon>Hypocreales</taxon>
        <taxon>Nectriaceae</taxon>
        <taxon>Thelonectria</taxon>
    </lineage>
</organism>
<evidence type="ECO:0000313" key="3">
    <source>
        <dbReference type="EMBL" id="KAH6895454.1"/>
    </source>
</evidence>
<gene>
    <name evidence="3" type="ORF">B0T10DRAFT_216716</name>
</gene>
<dbReference type="PANTHER" id="PTHR38113">
    <property type="match status" value="1"/>
</dbReference>
<dbReference type="Pfam" id="PF10056">
    <property type="entry name" value="DUF2293"/>
    <property type="match status" value="1"/>
</dbReference>
<dbReference type="PANTHER" id="PTHR38113:SF2">
    <property type="entry name" value="DUF2293 DOMAIN-CONTAINING PROTEIN"/>
    <property type="match status" value="1"/>
</dbReference>
<feature type="region of interest" description="Disordered" evidence="1">
    <location>
        <begin position="176"/>
        <end position="272"/>
    </location>
</feature>
<sequence>MPAKEQVVTDSTPMPKGYGFLKKGTLYLTANVRRKTHAANKTLFVVKDKSGVLGLRAPKWILHQVFDEEKATREKRKEKVQRRDKAGEKEFETSIRALFPKIPADDVQAVISRALKKRTGRVGRTTLLTVEERAKLAVLAHIRHRHTEYDTLIRDMGRNNARKTIEPKMKEVLAEWGASKKCRKPRAKKPKKLRALPTRNVKQERGPRKPTRSSARLNNTRDVSLEILEDFPDDKDDSRRRPDGTVAQGEDDSDEEYDYSLGDFINDDSDENILTCSEDEEDELEDDWDSE</sequence>
<evidence type="ECO:0000259" key="2">
    <source>
        <dbReference type="Pfam" id="PF10056"/>
    </source>
</evidence>
<protein>
    <recommendedName>
        <fullName evidence="2">DUF2293 domain-containing protein</fullName>
    </recommendedName>
</protein>
<accession>A0A9P8WE70</accession>
<dbReference type="EMBL" id="JAGPYM010000004">
    <property type="protein sequence ID" value="KAH6895454.1"/>
    <property type="molecule type" value="Genomic_DNA"/>
</dbReference>
<dbReference type="Proteomes" id="UP000777438">
    <property type="component" value="Unassembled WGS sequence"/>
</dbReference>
<feature type="domain" description="DUF2293" evidence="2">
    <location>
        <begin position="95"/>
        <end position="177"/>
    </location>
</feature>
<dbReference type="OrthoDB" id="5381833at2759"/>
<reference evidence="3 4" key="1">
    <citation type="journal article" date="2021" name="Nat. Commun.">
        <title>Genetic determinants of endophytism in the Arabidopsis root mycobiome.</title>
        <authorList>
            <person name="Mesny F."/>
            <person name="Miyauchi S."/>
            <person name="Thiergart T."/>
            <person name="Pickel B."/>
            <person name="Atanasova L."/>
            <person name="Karlsson M."/>
            <person name="Huettel B."/>
            <person name="Barry K.W."/>
            <person name="Haridas S."/>
            <person name="Chen C."/>
            <person name="Bauer D."/>
            <person name="Andreopoulos W."/>
            <person name="Pangilinan J."/>
            <person name="LaButti K."/>
            <person name="Riley R."/>
            <person name="Lipzen A."/>
            <person name="Clum A."/>
            <person name="Drula E."/>
            <person name="Henrissat B."/>
            <person name="Kohler A."/>
            <person name="Grigoriev I.V."/>
            <person name="Martin F.M."/>
            <person name="Hacquard S."/>
        </authorList>
    </citation>
    <scope>NUCLEOTIDE SEQUENCE [LARGE SCALE GENOMIC DNA]</scope>
    <source>
        <strain evidence="3 4">MPI-CAGE-CH-0241</strain>
    </source>
</reference>
<dbReference type="InterPro" id="IPR018744">
    <property type="entry name" value="DUF2293"/>
</dbReference>
<feature type="compositionally biased region" description="Acidic residues" evidence="1">
    <location>
        <begin position="249"/>
        <end position="258"/>
    </location>
</feature>
<comment type="caution">
    <text evidence="3">The sequence shown here is derived from an EMBL/GenBank/DDBJ whole genome shotgun (WGS) entry which is preliminary data.</text>
</comment>